<comment type="similarity">
    <text evidence="5">Belongs to the MoaD family. MOCS2A subfamily.</text>
</comment>
<reference evidence="6 7" key="1">
    <citation type="submission" date="2016-06" db="EMBL/GenBank/DDBJ databases">
        <title>Living apart together: crosstalk between the core and supernumerary genomes in a fungal plant pathogen.</title>
        <authorList>
            <person name="Vanheule A."/>
            <person name="Audenaert K."/>
            <person name="Warris S."/>
            <person name="Van De Geest H."/>
            <person name="Schijlen E."/>
            <person name="Hofte M."/>
            <person name="De Saeger S."/>
            <person name="Haesaert G."/>
            <person name="Waalwijk C."/>
            <person name="Van Der Lee T."/>
        </authorList>
    </citation>
    <scope>NUCLEOTIDE SEQUENCE [LARGE SCALE GENOMIC DNA]</scope>
    <source>
        <strain evidence="6 7">2516</strain>
    </source>
</reference>
<gene>
    <name evidence="5" type="primary">cnxG</name>
    <name evidence="6" type="ORF">FPOA_01301</name>
</gene>
<dbReference type="HAMAP" id="MF_03051">
    <property type="entry name" value="MOCS2A"/>
    <property type="match status" value="1"/>
</dbReference>
<dbReference type="GO" id="GO:0030366">
    <property type="term" value="F:molybdopterin synthase activity"/>
    <property type="evidence" value="ECO:0007669"/>
    <property type="project" value="UniProtKB-UniRule"/>
</dbReference>
<dbReference type="Proteomes" id="UP000091967">
    <property type="component" value="Unassembled WGS sequence"/>
</dbReference>
<comment type="PTM">
    <text evidence="5">C-terminal thiocarboxylation occurs in 2 steps, it is first acyl-adenylated (-COAMP) via the hesA/moeB/thiF part of UBA4, then thiocarboxylated (-COSH) via the rhodanese domain of UBA4.</text>
</comment>
<dbReference type="STRING" id="36050.A0A1B8B3R0"/>
<dbReference type="Gene3D" id="3.10.20.30">
    <property type="match status" value="1"/>
</dbReference>
<organism evidence="6 7">
    <name type="scientific">Fusarium poae</name>
    <dbReference type="NCBI Taxonomy" id="36050"/>
    <lineage>
        <taxon>Eukaryota</taxon>
        <taxon>Fungi</taxon>
        <taxon>Dikarya</taxon>
        <taxon>Ascomycota</taxon>
        <taxon>Pezizomycotina</taxon>
        <taxon>Sordariomycetes</taxon>
        <taxon>Hypocreomycetidae</taxon>
        <taxon>Hypocreales</taxon>
        <taxon>Nectriaceae</taxon>
        <taxon>Fusarium</taxon>
    </lineage>
</organism>
<dbReference type="GO" id="GO:1990140">
    <property type="term" value="C:molybdopterin synthase complex"/>
    <property type="evidence" value="ECO:0007669"/>
    <property type="project" value="UniProtKB-UniRule"/>
</dbReference>
<dbReference type="PANTHER" id="PTHR33359:SF1">
    <property type="entry name" value="MOLYBDOPTERIN SYNTHASE SULFUR CARRIER SUBUNIT"/>
    <property type="match status" value="1"/>
</dbReference>
<comment type="function">
    <text evidence="5">Acts as a sulfur carrier required for molybdopterin biosynthesis. Component of the molybdopterin synthase complex that catalyzes the conversion of precursor Z into molybdopterin by mediating the incorporation of 2 sulfur atoms into precursor Z to generate a dithiolene group. In the complex, serves as sulfur donor by being thiocarboxylated (-COSH) at its C-terminus by UBA4. After interaction with MOCS2B, the sulfur is then transferred to precursor Z to form molybdopterin.</text>
</comment>
<dbReference type="CDD" id="cd00754">
    <property type="entry name" value="Ubl_MoaD"/>
    <property type="match status" value="1"/>
</dbReference>
<evidence type="ECO:0000256" key="3">
    <source>
        <dbReference type="ARBA" id="ARBA00022741"/>
    </source>
</evidence>
<feature type="modified residue" description="1-thioglycine; alternate" evidence="5">
    <location>
        <position position="161"/>
    </location>
</feature>
<sequence>MPLFNDRLFSITNLASNREYPVTCNFPTSNWAGRPEEIFNSSTFQHRTRFFKASAPLLNLLGLLLVMSVPKPPVGHFNVLFFANASSFTGKDHEALPATMPLSKLFAELENRYPGIKAKILDSCLVTVNLDYVDLASEEGAEDTMIREADEVAIIPPVSSG</sequence>
<dbReference type="SUPFAM" id="SSF54285">
    <property type="entry name" value="MoaD/ThiS"/>
    <property type="match status" value="1"/>
</dbReference>
<dbReference type="GO" id="GO:0000166">
    <property type="term" value="F:nucleotide binding"/>
    <property type="evidence" value="ECO:0007669"/>
    <property type="project" value="UniProtKB-KW"/>
</dbReference>
<comment type="pathway">
    <text evidence="5">Cofactor biosynthesis; molybdopterin biosynthesis.</text>
</comment>
<keyword evidence="7" id="KW-1185">Reference proteome</keyword>
<accession>A0A1B8B3R0</accession>
<protein>
    <recommendedName>
        <fullName evidence="5">Molybdopterin synthase sulfur carrier subunit</fullName>
    </recommendedName>
    <alternativeName>
        <fullName evidence="5">Common component for nitrate reductase and xanthine dehydrogenase protein G</fullName>
    </alternativeName>
    <alternativeName>
        <fullName evidence="5">Molybdenum cofactor synthesis protein 2 small subunit</fullName>
    </alternativeName>
    <alternativeName>
        <fullName evidence="5">Molybdenum cofactor synthesis protein 2A</fullName>
    </alternativeName>
    <alternativeName>
        <fullName evidence="5">Sulfur carrier protein MOCS2A</fullName>
        <shortName evidence="5">MOCS2A</shortName>
    </alternativeName>
</protein>
<evidence type="ECO:0000256" key="1">
    <source>
        <dbReference type="ARBA" id="ARBA00022490"/>
    </source>
</evidence>
<dbReference type="InterPro" id="IPR028887">
    <property type="entry name" value="MOCS2A_euk"/>
</dbReference>
<keyword evidence="1 5" id="KW-0963">Cytoplasm</keyword>
<dbReference type="GO" id="GO:1990133">
    <property type="term" value="C:molybdopterin adenylyltransferase complex"/>
    <property type="evidence" value="ECO:0007669"/>
    <property type="project" value="TreeGrafter"/>
</dbReference>
<dbReference type="PANTHER" id="PTHR33359">
    <property type="entry name" value="MOLYBDOPTERIN SYNTHASE SULFUR CARRIER SUBUNIT"/>
    <property type="match status" value="1"/>
</dbReference>
<dbReference type="InterPro" id="IPR012675">
    <property type="entry name" value="Beta-grasp_dom_sf"/>
</dbReference>
<evidence type="ECO:0000313" key="6">
    <source>
        <dbReference type="EMBL" id="OBS27358.1"/>
    </source>
</evidence>
<dbReference type="EMBL" id="LYXU01000001">
    <property type="protein sequence ID" value="OBS27358.1"/>
    <property type="molecule type" value="Genomic_DNA"/>
</dbReference>
<comment type="subunit">
    <text evidence="5">Heterotetramer; composed of 2 small (MOCS2A) and 2 large (MOCS2B) subunits.</text>
</comment>
<dbReference type="InterPro" id="IPR044672">
    <property type="entry name" value="MOCS2A"/>
</dbReference>
<keyword evidence="4 5" id="KW-0501">Molybdenum cofactor biosynthesis</keyword>
<name>A0A1B8B3R0_FUSPO</name>
<keyword evidence="2 5" id="KW-0597">Phosphoprotein</keyword>
<proteinExistence type="inferred from homology"/>
<comment type="subcellular location">
    <subcellularLocation>
        <location evidence="5">Cytoplasm</location>
    </subcellularLocation>
</comment>
<dbReference type="InterPro" id="IPR016155">
    <property type="entry name" value="Mopterin_synth/thiamin_S_b"/>
</dbReference>
<dbReference type="AlphaFoldDB" id="A0A1B8B3R0"/>
<evidence type="ECO:0000256" key="2">
    <source>
        <dbReference type="ARBA" id="ARBA00022553"/>
    </source>
</evidence>
<evidence type="ECO:0000256" key="5">
    <source>
        <dbReference type="HAMAP-Rule" id="MF_03051"/>
    </source>
</evidence>
<dbReference type="InterPro" id="IPR003749">
    <property type="entry name" value="ThiS/MoaD-like"/>
</dbReference>
<evidence type="ECO:0000256" key="4">
    <source>
        <dbReference type="ARBA" id="ARBA00023150"/>
    </source>
</evidence>
<evidence type="ECO:0000313" key="7">
    <source>
        <dbReference type="Proteomes" id="UP000091967"/>
    </source>
</evidence>
<dbReference type="Pfam" id="PF02597">
    <property type="entry name" value="ThiS"/>
    <property type="match status" value="1"/>
</dbReference>
<dbReference type="GO" id="GO:0006777">
    <property type="term" value="P:Mo-molybdopterin cofactor biosynthetic process"/>
    <property type="evidence" value="ECO:0007669"/>
    <property type="project" value="UniProtKB-UniRule"/>
</dbReference>
<keyword evidence="3 5" id="KW-0547">Nucleotide-binding</keyword>
<feature type="modified residue" description="Glycyl adenylate; alternate" evidence="5">
    <location>
        <position position="161"/>
    </location>
</feature>
<comment type="caution">
    <text evidence="6">The sequence shown here is derived from an EMBL/GenBank/DDBJ whole genome shotgun (WGS) entry which is preliminary data.</text>
</comment>
<dbReference type="UniPathway" id="UPA00344"/>